<keyword evidence="10" id="KW-0325">Glycoprotein</keyword>
<evidence type="ECO:0000313" key="16">
    <source>
        <dbReference type="Proteomes" id="UP001181693"/>
    </source>
</evidence>
<evidence type="ECO:0000256" key="13">
    <source>
        <dbReference type="RuleBase" id="RU363047"/>
    </source>
</evidence>
<feature type="transmembrane region" description="Helical" evidence="13">
    <location>
        <begin position="200"/>
        <end position="219"/>
    </location>
</feature>
<evidence type="ECO:0000256" key="1">
    <source>
        <dbReference type="ARBA" id="ARBA00004651"/>
    </source>
</evidence>
<sequence length="304" mass="34618">MTIVNEFILLGFSFFPHLIIPVFCLILVAYIFTMLGNFLIIFLVLIDSRIQRPMYFFLCNLAVIDLCFVNTTIPNLLRNLTREKNIISLSCCLTQLYFFFVAGTAEFLILAVMSFDRYLAICYPLHYPAVMTQRLCIWLIIAVWLGSFLTNSISFYLVMNLKFCLSEIDHFFCDIGPLLMNSCTSTANIEKCIVASSSPMIISFLVTVISYINIIIAIIKVNTSGGKQRIFTTCSSHAVVVTLAYGSCIFLYSQPTHNQEFDLNKRVSIVNTMVVPLINPFIYTLRNKNFKECVHDAILKVIKD</sequence>
<evidence type="ECO:0000256" key="8">
    <source>
        <dbReference type="ARBA" id="ARBA00023136"/>
    </source>
</evidence>
<evidence type="ECO:0000256" key="2">
    <source>
        <dbReference type="ARBA" id="ARBA00022475"/>
    </source>
</evidence>
<keyword evidence="11 12" id="KW-0807">Transducer</keyword>
<dbReference type="InterPro" id="IPR000276">
    <property type="entry name" value="GPCR_Rhodpsn"/>
</dbReference>
<keyword evidence="16" id="KW-1185">Reference proteome</keyword>
<dbReference type="GO" id="GO:0005886">
    <property type="term" value="C:plasma membrane"/>
    <property type="evidence" value="ECO:0007669"/>
    <property type="project" value="UniProtKB-SubCell"/>
</dbReference>
<dbReference type="FunFam" id="1.20.1070.10:FF:000010">
    <property type="entry name" value="Olfactory receptor"/>
    <property type="match status" value="1"/>
</dbReference>
<keyword evidence="4 12" id="KW-0812">Transmembrane</keyword>
<evidence type="ECO:0000256" key="10">
    <source>
        <dbReference type="ARBA" id="ARBA00023180"/>
    </source>
</evidence>
<keyword evidence="5 13" id="KW-0552">Olfaction</keyword>
<comment type="subcellular location">
    <subcellularLocation>
        <location evidence="1 13">Cell membrane</location>
        <topology evidence="1 13">Multi-pass membrane protein</topology>
    </subcellularLocation>
</comment>
<dbReference type="InterPro" id="IPR000725">
    <property type="entry name" value="Olfact_rcpt"/>
</dbReference>
<comment type="similarity">
    <text evidence="12">Belongs to the G-protein coupled receptor 1 family.</text>
</comment>
<reference evidence="15" key="1">
    <citation type="thesis" date="2020" institute="ProQuest LLC" country="789 East Eisenhower Parkway, Ann Arbor, MI, USA">
        <title>Comparative Genomics and Chromosome Evolution.</title>
        <authorList>
            <person name="Mudd A.B."/>
        </authorList>
    </citation>
    <scope>NUCLEOTIDE SEQUENCE</scope>
    <source>
        <strain evidence="15">1538</strain>
        <tissue evidence="15">Blood</tissue>
    </source>
</reference>
<evidence type="ECO:0000256" key="3">
    <source>
        <dbReference type="ARBA" id="ARBA00022606"/>
    </source>
</evidence>
<evidence type="ECO:0000256" key="5">
    <source>
        <dbReference type="ARBA" id="ARBA00022725"/>
    </source>
</evidence>
<feature type="transmembrane region" description="Helical" evidence="13">
    <location>
        <begin position="135"/>
        <end position="159"/>
    </location>
</feature>
<dbReference type="InterPro" id="IPR047132">
    <property type="entry name" value="Olfact_rcpt_6C-like"/>
</dbReference>
<dbReference type="Gene3D" id="1.20.1070.10">
    <property type="entry name" value="Rhodopsin 7-helix transmembrane proteins"/>
    <property type="match status" value="1"/>
</dbReference>
<dbReference type="PANTHER" id="PTHR26454:SF18">
    <property type="entry name" value="OLFACTORY RECEPTOR 6C76"/>
    <property type="match status" value="1"/>
</dbReference>
<accession>A0AAV3AD27</accession>
<dbReference type="AlphaFoldDB" id="A0AAV3AD27"/>
<dbReference type="PROSITE" id="PS50262">
    <property type="entry name" value="G_PROTEIN_RECEP_F1_2"/>
    <property type="match status" value="1"/>
</dbReference>
<evidence type="ECO:0000313" key="15">
    <source>
        <dbReference type="EMBL" id="DBA22910.1"/>
    </source>
</evidence>
<dbReference type="PANTHER" id="PTHR26454">
    <property type="entry name" value="OLFACTORY RECEPTOR"/>
    <property type="match status" value="1"/>
</dbReference>
<evidence type="ECO:0000259" key="14">
    <source>
        <dbReference type="PROSITE" id="PS50262"/>
    </source>
</evidence>
<dbReference type="PRINTS" id="PR00245">
    <property type="entry name" value="OLFACTORYR"/>
</dbReference>
<evidence type="ECO:0000256" key="4">
    <source>
        <dbReference type="ARBA" id="ARBA00022692"/>
    </source>
</evidence>
<dbReference type="Proteomes" id="UP001181693">
    <property type="component" value="Unassembled WGS sequence"/>
</dbReference>
<feature type="transmembrane region" description="Helical" evidence="13">
    <location>
        <begin position="55"/>
        <end position="76"/>
    </location>
</feature>
<feature type="transmembrane region" description="Helical" evidence="13">
    <location>
        <begin position="18"/>
        <end position="46"/>
    </location>
</feature>
<dbReference type="PRINTS" id="PR00237">
    <property type="entry name" value="GPCRRHODOPSN"/>
</dbReference>
<evidence type="ECO:0000256" key="7">
    <source>
        <dbReference type="ARBA" id="ARBA00023040"/>
    </source>
</evidence>
<dbReference type="InterPro" id="IPR017452">
    <property type="entry name" value="GPCR_Rhodpsn_7TM"/>
</dbReference>
<proteinExistence type="inferred from homology"/>
<dbReference type="PROSITE" id="PS00237">
    <property type="entry name" value="G_PROTEIN_RECEP_F1_1"/>
    <property type="match status" value="1"/>
</dbReference>
<feature type="transmembrane region" description="Helical" evidence="13">
    <location>
        <begin position="96"/>
        <end position="115"/>
    </location>
</feature>
<gene>
    <name evidence="15" type="ORF">GDO54_013898</name>
</gene>
<feature type="transmembrane region" description="Helical" evidence="13">
    <location>
        <begin position="267"/>
        <end position="285"/>
    </location>
</feature>
<keyword evidence="9 12" id="KW-0675">Receptor</keyword>
<keyword evidence="2 13" id="KW-1003">Cell membrane</keyword>
<feature type="domain" description="G-protein coupled receptors family 1 profile" evidence="14">
    <location>
        <begin position="36"/>
        <end position="283"/>
    </location>
</feature>
<evidence type="ECO:0000256" key="11">
    <source>
        <dbReference type="ARBA" id="ARBA00023224"/>
    </source>
</evidence>
<protein>
    <recommendedName>
        <fullName evidence="13">Olfactory receptor</fullName>
    </recommendedName>
</protein>
<name>A0AAV3AD27_PYXAD</name>
<keyword evidence="8 13" id="KW-0472">Membrane</keyword>
<dbReference type="SUPFAM" id="SSF81321">
    <property type="entry name" value="Family A G protein-coupled receptor-like"/>
    <property type="match status" value="1"/>
</dbReference>
<keyword evidence="3 13" id="KW-0716">Sensory transduction</keyword>
<keyword evidence="6 13" id="KW-1133">Transmembrane helix</keyword>
<keyword evidence="7 12" id="KW-0297">G-protein coupled receptor</keyword>
<dbReference type="EMBL" id="DYDO01000006">
    <property type="protein sequence ID" value="DBA22910.1"/>
    <property type="molecule type" value="Genomic_DNA"/>
</dbReference>
<comment type="caution">
    <text evidence="15">The sequence shown here is derived from an EMBL/GenBank/DDBJ whole genome shotgun (WGS) entry which is preliminary data.</text>
</comment>
<evidence type="ECO:0000256" key="6">
    <source>
        <dbReference type="ARBA" id="ARBA00022989"/>
    </source>
</evidence>
<evidence type="ECO:0000256" key="12">
    <source>
        <dbReference type="RuleBase" id="RU000688"/>
    </source>
</evidence>
<evidence type="ECO:0000256" key="9">
    <source>
        <dbReference type="ARBA" id="ARBA00023170"/>
    </source>
</evidence>
<dbReference type="GO" id="GO:0004930">
    <property type="term" value="F:G protein-coupled receptor activity"/>
    <property type="evidence" value="ECO:0007669"/>
    <property type="project" value="UniProtKB-KW"/>
</dbReference>
<feature type="transmembrane region" description="Helical" evidence="13">
    <location>
        <begin position="231"/>
        <end position="252"/>
    </location>
</feature>
<dbReference type="GO" id="GO:0004984">
    <property type="term" value="F:olfactory receptor activity"/>
    <property type="evidence" value="ECO:0007669"/>
    <property type="project" value="InterPro"/>
</dbReference>
<organism evidence="15 16">
    <name type="scientific">Pyxicephalus adspersus</name>
    <name type="common">African bullfrog</name>
    <dbReference type="NCBI Taxonomy" id="30357"/>
    <lineage>
        <taxon>Eukaryota</taxon>
        <taxon>Metazoa</taxon>
        <taxon>Chordata</taxon>
        <taxon>Craniata</taxon>
        <taxon>Vertebrata</taxon>
        <taxon>Euteleostomi</taxon>
        <taxon>Amphibia</taxon>
        <taxon>Batrachia</taxon>
        <taxon>Anura</taxon>
        <taxon>Neobatrachia</taxon>
        <taxon>Ranoidea</taxon>
        <taxon>Pyxicephalidae</taxon>
        <taxon>Pyxicephalinae</taxon>
        <taxon>Pyxicephalus</taxon>
    </lineage>
</organism>
<dbReference type="Pfam" id="PF00001">
    <property type="entry name" value="7tm_1"/>
    <property type="match status" value="1"/>
</dbReference>